<dbReference type="SUPFAM" id="SSF52540">
    <property type="entry name" value="P-loop containing nucleoside triphosphate hydrolases"/>
    <property type="match status" value="1"/>
</dbReference>
<organism evidence="2 3">
    <name type="scientific">Pseudomonas mercuritolerans</name>
    <dbReference type="NCBI Taxonomy" id="2951809"/>
    <lineage>
        <taxon>Bacteria</taxon>
        <taxon>Pseudomonadati</taxon>
        <taxon>Pseudomonadota</taxon>
        <taxon>Gammaproteobacteria</taxon>
        <taxon>Pseudomonadales</taxon>
        <taxon>Pseudomonadaceae</taxon>
        <taxon>Pseudomonas</taxon>
    </lineage>
</organism>
<keyword evidence="2" id="KW-0547">Nucleotide-binding</keyword>
<dbReference type="RefSeq" id="WP_263469674.1">
    <property type="nucleotide sequence ID" value="NZ_JAMSHA010000001.1"/>
</dbReference>
<dbReference type="Proteomes" id="UP001063475">
    <property type="component" value="Unassembled WGS sequence"/>
</dbReference>
<protein>
    <submittedName>
        <fullName evidence="2">ATP-binding protein</fullName>
    </submittedName>
</protein>
<reference evidence="2" key="1">
    <citation type="submission" date="2022-06" db="EMBL/GenBank/DDBJ databases">
        <title>De novo draft assembly of the Pseudomonas mercurotoleraris sp. nov., isolated from the plants rhizosphere.</title>
        <authorList>
            <person name="Robas M."/>
            <person name="Gonzalez D."/>
            <person name="Fernandez V.M."/>
            <person name="Luna L."/>
            <person name="Provanza A."/>
            <person name="Jimenez P.A."/>
        </authorList>
    </citation>
    <scope>NUCLEOTIDE SEQUENCE</scope>
    <source>
        <strain evidence="2">SAICEUPSM</strain>
    </source>
</reference>
<dbReference type="Pfam" id="PF13304">
    <property type="entry name" value="AAA_21"/>
    <property type="match status" value="2"/>
</dbReference>
<dbReference type="PANTHER" id="PTHR40396">
    <property type="entry name" value="ATPASE-LIKE PROTEIN"/>
    <property type="match status" value="1"/>
</dbReference>
<sequence length="456" mass="51232">MLVSFSVENFRSFSKEQTFSLVASGRLSGTHDSHTVAIPNSELRVLKVGVLYGANGAGKSSLFKALSYMKKMVLRAGKPHGTLREPYKFSKLRDEPSTFDLQFICEGELYRYGFKVDDSQILEEWLLQVSGKKEVIIYERVTDAAGGVKIEPAGLGKSEKAYLLAKIGGPANQTFLATANATLKDSDLSGHVKNVIHWFKYKLRLTGPDENIEPVGHMLADNVAFREFAGEFLRASSTGVQSLGVEKKEITEQDLEKIIPKSVLPTLLRRLEDSDEGIGIVQMANGEELLLERGDGNRFYQLSVHSNHQVGDEVNSRLPLTEESDGTRRLLQLLPALHVARSKDATYFIDEIDRSMHPMLIWKFLETFLNACDEKNSQIIVTTHESNLLDLELLRRDEIWFAEKDFSLSTNLYSLSDFKVRKDLEVRKHYLQGRFGAVPFLGRLDGLIDSGEEACH</sequence>
<dbReference type="InterPro" id="IPR027417">
    <property type="entry name" value="P-loop_NTPase"/>
</dbReference>
<proteinExistence type="predicted"/>
<feature type="domain" description="ATPase AAA-type core" evidence="1">
    <location>
        <begin position="50"/>
        <end position="139"/>
    </location>
</feature>
<dbReference type="EMBL" id="JAMSHA010000001">
    <property type="protein sequence ID" value="MCV2220597.1"/>
    <property type="molecule type" value="Genomic_DNA"/>
</dbReference>
<feature type="domain" description="ATPase AAA-type core" evidence="1">
    <location>
        <begin position="271"/>
        <end position="390"/>
    </location>
</feature>
<dbReference type="GO" id="GO:0005524">
    <property type="term" value="F:ATP binding"/>
    <property type="evidence" value="ECO:0007669"/>
    <property type="project" value="UniProtKB-KW"/>
</dbReference>
<keyword evidence="2" id="KW-0067">ATP-binding</keyword>
<gene>
    <name evidence="2" type="ORF">ND528_03340</name>
</gene>
<evidence type="ECO:0000313" key="2">
    <source>
        <dbReference type="EMBL" id="MCV2220597.1"/>
    </source>
</evidence>
<evidence type="ECO:0000313" key="3">
    <source>
        <dbReference type="Proteomes" id="UP001063475"/>
    </source>
</evidence>
<comment type="caution">
    <text evidence="2">The sequence shown here is derived from an EMBL/GenBank/DDBJ whole genome shotgun (WGS) entry which is preliminary data.</text>
</comment>
<dbReference type="Gene3D" id="3.40.50.300">
    <property type="entry name" value="P-loop containing nucleotide triphosphate hydrolases"/>
    <property type="match status" value="2"/>
</dbReference>
<evidence type="ECO:0000259" key="1">
    <source>
        <dbReference type="Pfam" id="PF13304"/>
    </source>
</evidence>
<name>A0ABT2XPH1_9PSED</name>
<keyword evidence="3" id="KW-1185">Reference proteome</keyword>
<accession>A0ABT2XPH1</accession>
<dbReference type="InterPro" id="IPR003959">
    <property type="entry name" value="ATPase_AAA_core"/>
</dbReference>
<dbReference type="PANTHER" id="PTHR40396:SF1">
    <property type="entry name" value="ATPASE AAA-TYPE CORE DOMAIN-CONTAINING PROTEIN"/>
    <property type="match status" value="1"/>
</dbReference>